<evidence type="ECO:0000313" key="1">
    <source>
        <dbReference type="EMBL" id="JAU31903.1"/>
    </source>
</evidence>
<organism evidence="1">
    <name type="scientific">Noccaea caerulescens</name>
    <name type="common">Alpine penny-cress</name>
    <name type="synonym">Thlaspi caerulescens</name>
    <dbReference type="NCBI Taxonomy" id="107243"/>
    <lineage>
        <taxon>Eukaryota</taxon>
        <taxon>Viridiplantae</taxon>
        <taxon>Streptophyta</taxon>
        <taxon>Embryophyta</taxon>
        <taxon>Tracheophyta</taxon>
        <taxon>Spermatophyta</taxon>
        <taxon>Magnoliopsida</taxon>
        <taxon>eudicotyledons</taxon>
        <taxon>Gunneridae</taxon>
        <taxon>Pentapetalae</taxon>
        <taxon>rosids</taxon>
        <taxon>malvids</taxon>
        <taxon>Brassicales</taxon>
        <taxon>Brassicaceae</taxon>
        <taxon>Coluteocarpeae</taxon>
        <taxon>Noccaea</taxon>
    </lineage>
</organism>
<protein>
    <submittedName>
        <fullName evidence="1">Uncharacterized protein</fullName>
    </submittedName>
</protein>
<dbReference type="AlphaFoldDB" id="A0A1J3EK85"/>
<reference evidence="1" key="1">
    <citation type="submission" date="2016-07" db="EMBL/GenBank/DDBJ databases">
        <title>De novo transcriptome assembly of four accessions of the metal hyperaccumulator plant Noccaea caerulescens.</title>
        <authorList>
            <person name="Blande D."/>
            <person name="Halimaa P."/>
            <person name="Tervahauta A.I."/>
            <person name="Aarts M.G."/>
            <person name="Karenlampi S.O."/>
        </authorList>
    </citation>
    <scope>NUCLEOTIDE SEQUENCE</scope>
</reference>
<accession>A0A1J3EK85</accession>
<dbReference type="EMBL" id="GEVK01020929">
    <property type="protein sequence ID" value="JAU31903.1"/>
    <property type="molecule type" value="Transcribed_RNA"/>
</dbReference>
<gene>
    <name evidence="1" type="ORF">LC_TR15251_c0_g1_i1_g.51534</name>
</gene>
<sequence length="70" mass="7774">MSIISITLSFHLCPEQRDALLEYENELEIGKPASLCEGLPNMQSWANNSDVVIGVVSHVMPNLGKWSSWS</sequence>
<name>A0A1J3EK85_NOCCA</name>
<proteinExistence type="predicted"/>